<dbReference type="PANTHER" id="PTHR43280">
    <property type="entry name" value="ARAC-FAMILY TRANSCRIPTIONAL REGULATOR"/>
    <property type="match status" value="1"/>
</dbReference>
<organism evidence="5 6">
    <name type="scientific">Flavobacterium sediminis</name>
    <dbReference type="NCBI Taxonomy" id="2201181"/>
    <lineage>
        <taxon>Bacteria</taxon>
        <taxon>Pseudomonadati</taxon>
        <taxon>Bacteroidota</taxon>
        <taxon>Flavobacteriia</taxon>
        <taxon>Flavobacteriales</taxon>
        <taxon>Flavobacteriaceae</taxon>
        <taxon>Flavobacterium</taxon>
    </lineage>
</organism>
<protein>
    <submittedName>
        <fullName evidence="5">AraC family transcriptional regulator</fullName>
    </submittedName>
</protein>
<evidence type="ECO:0000256" key="1">
    <source>
        <dbReference type="ARBA" id="ARBA00023015"/>
    </source>
</evidence>
<name>A0A2U8QT77_9FLAO</name>
<evidence type="ECO:0000313" key="5">
    <source>
        <dbReference type="EMBL" id="AWM13377.1"/>
    </source>
</evidence>
<sequence>MDIATENNQDKMIGYFDFFGMPDGIVSNTVWFDENYKIVFLKEGRVNVDFVDYDFEESTLLFFSIGQQFKISKNSEGSIVYFNPNFYCIAFHDKELACDGLLFDNVFELPFIALTAHQRDIFQKILISIKEEIAVKDFWAEEMIKTYIKQVVIFATRTLAKKDYDIYHPVSFDKELARKFSQLVEQNYRTIHSVADYASMLNLTPKNLNRKIVTEKQIAPNTIIKNRIILQAKRLLVNTTLSIKEIAVYLGYEDYSYFLRFFKSQTGSSPLTFRNSM</sequence>
<reference evidence="5 6" key="1">
    <citation type="submission" date="2018-05" db="EMBL/GenBank/DDBJ databases">
        <title>Flavobacterium sp. MEBiC07310.</title>
        <authorList>
            <person name="Baek K."/>
        </authorList>
    </citation>
    <scope>NUCLEOTIDE SEQUENCE [LARGE SCALE GENOMIC DNA]</scope>
    <source>
        <strain evidence="5 6">MEBiC07310</strain>
    </source>
</reference>
<dbReference type="EMBL" id="CP029463">
    <property type="protein sequence ID" value="AWM13377.1"/>
    <property type="molecule type" value="Genomic_DNA"/>
</dbReference>
<evidence type="ECO:0000259" key="4">
    <source>
        <dbReference type="PROSITE" id="PS01124"/>
    </source>
</evidence>
<proteinExistence type="predicted"/>
<dbReference type="GO" id="GO:0043565">
    <property type="term" value="F:sequence-specific DNA binding"/>
    <property type="evidence" value="ECO:0007669"/>
    <property type="project" value="InterPro"/>
</dbReference>
<dbReference type="GO" id="GO:0003700">
    <property type="term" value="F:DNA-binding transcription factor activity"/>
    <property type="evidence" value="ECO:0007669"/>
    <property type="project" value="InterPro"/>
</dbReference>
<keyword evidence="6" id="KW-1185">Reference proteome</keyword>
<dbReference type="InterPro" id="IPR020449">
    <property type="entry name" value="Tscrpt_reg_AraC-type_HTH"/>
</dbReference>
<dbReference type="InterPro" id="IPR009057">
    <property type="entry name" value="Homeodomain-like_sf"/>
</dbReference>
<evidence type="ECO:0000256" key="2">
    <source>
        <dbReference type="ARBA" id="ARBA00023125"/>
    </source>
</evidence>
<evidence type="ECO:0000256" key="3">
    <source>
        <dbReference type="ARBA" id="ARBA00023163"/>
    </source>
</evidence>
<dbReference type="Proteomes" id="UP000245429">
    <property type="component" value="Chromosome"/>
</dbReference>
<dbReference type="AlphaFoldDB" id="A0A2U8QT77"/>
<dbReference type="SMART" id="SM00342">
    <property type="entry name" value="HTH_ARAC"/>
    <property type="match status" value="1"/>
</dbReference>
<dbReference type="PANTHER" id="PTHR43280:SF32">
    <property type="entry name" value="TRANSCRIPTIONAL REGULATORY PROTEIN"/>
    <property type="match status" value="1"/>
</dbReference>
<evidence type="ECO:0000313" key="6">
    <source>
        <dbReference type="Proteomes" id="UP000245429"/>
    </source>
</evidence>
<keyword evidence="1" id="KW-0805">Transcription regulation</keyword>
<gene>
    <name evidence="5" type="ORF">DI487_05555</name>
</gene>
<dbReference type="KEGG" id="fse:DI487_05555"/>
<keyword evidence="2" id="KW-0238">DNA-binding</keyword>
<dbReference type="PRINTS" id="PR00032">
    <property type="entry name" value="HTHARAC"/>
</dbReference>
<dbReference type="PROSITE" id="PS01124">
    <property type="entry name" value="HTH_ARAC_FAMILY_2"/>
    <property type="match status" value="1"/>
</dbReference>
<dbReference type="SUPFAM" id="SSF46689">
    <property type="entry name" value="Homeodomain-like"/>
    <property type="match status" value="1"/>
</dbReference>
<dbReference type="RefSeq" id="WP_066434353.1">
    <property type="nucleotide sequence ID" value="NZ_CP029463.1"/>
</dbReference>
<dbReference type="OrthoDB" id="2666928at2"/>
<dbReference type="Gene3D" id="1.10.10.60">
    <property type="entry name" value="Homeodomain-like"/>
    <property type="match status" value="1"/>
</dbReference>
<accession>A0A2U8QT77</accession>
<keyword evidence="3" id="KW-0804">Transcription</keyword>
<dbReference type="Pfam" id="PF12833">
    <property type="entry name" value="HTH_18"/>
    <property type="match status" value="1"/>
</dbReference>
<feature type="domain" description="HTH araC/xylS-type" evidence="4">
    <location>
        <begin position="178"/>
        <end position="276"/>
    </location>
</feature>
<dbReference type="InterPro" id="IPR018060">
    <property type="entry name" value="HTH_AraC"/>
</dbReference>